<dbReference type="RefSeq" id="WP_015538390.1">
    <property type="nucleotide sequence ID" value="NC_021020.1"/>
</dbReference>
<dbReference type="GO" id="GO:0009103">
    <property type="term" value="P:lipopolysaccharide biosynthetic process"/>
    <property type="evidence" value="ECO:0007669"/>
    <property type="project" value="TreeGrafter"/>
</dbReference>
<dbReference type="Proteomes" id="UP000007059">
    <property type="component" value="Chromosome"/>
</dbReference>
<dbReference type="PATRIC" id="fig|657322.3.peg.2729"/>
<dbReference type="CAZy" id="GT4">
    <property type="family name" value="Glycosyltransferase Family 4"/>
</dbReference>
<dbReference type="Pfam" id="PF00534">
    <property type="entry name" value="Glycos_transf_1"/>
    <property type="match status" value="1"/>
</dbReference>
<dbReference type="InterPro" id="IPR001296">
    <property type="entry name" value="Glyco_trans_1"/>
</dbReference>
<evidence type="ECO:0000313" key="4">
    <source>
        <dbReference type="Proteomes" id="UP000007059"/>
    </source>
</evidence>
<dbReference type="CDD" id="cd03801">
    <property type="entry name" value="GT4_PimA-like"/>
    <property type="match status" value="1"/>
</dbReference>
<dbReference type="EMBL" id="FP929046">
    <property type="protein sequence ID" value="CBL02960.1"/>
    <property type="molecule type" value="Genomic_DNA"/>
</dbReference>
<name>D4K5V1_9FIRM</name>
<reference evidence="3 4" key="1">
    <citation type="submission" date="2010-03" db="EMBL/GenBank/DDBJ databases">
        <title>The genome sequence of Faecalibacterium prausnitzii SL3/3.</title>
        <authorList>
            <consortium name="metaHIT consortium -- http://www.metahit.eu/"/>
            <person name="Pajon A."/>
            <person name="Turner K."/>
            <person name="Parkhill J."/>
            <person name="Duncan S."/>
            <person name="Flint H."/>
        </authorList>
    </citation>
    <scope>NUCLEOTIDE SEQUENCE [LARGE SCALE GENOMIC DNA]</scope>
    <source>
        <strain evidence="3 4">SL3/3</strain>
    </source>
</reference>
<gene>
    <name evidence="3" type="ORF">FPR_28620</name>
</gene>
<proteinExistence type="predicted"/>
<sequence length="359" mass="41417">MKIVQILPTFSCGDAIGNHTLSLHFQFQKRGIESEIYAERIAERLKQYAKPIEAYQNLAEDIILYHMSTGSKLNRSVTQFHGIRIMYYHNITPPSFFEPYNTEAYNSCKSAYDDLKAIADKFDMVVGASNYNINELKKYGFRCPMIALPINIPFEDYKMLPNHSVIEKYKDGYTNIIFVGRIAPNKRQEKVIEDFFYYHTQYNAKSRLILVGNYGGMERYYLRLKRFVAKNHIEDVVFTGHIPFNEILAYYSIADLFLCESMHEGFCVPLVESMIFSVPVLAYGSSAIPETLGTGGIVHTSDDSRKTAEFMNSLLTDPQKLQKIKENQRKELTRFNEERMTTQLLEFIDKRGLPGNENG</sequence>
<dbReference type="GO" id="GO:0016757">
    <property type="term" value="F:glycosyltransferase activity"/>
    <property type="evidence" value="ECO:0007669"/>
    <property type="project" value="InterPro"/>
</dbReference>
<organism evidence="3 4">
    <name type="scientific">Faecalibacterium prausnitzii SL3/3</name>
    <dbReference type="NCBI Taxonomy" id="657322"/>
    <lineage>
        <taxon>Bacteria</taxon>
        <taxon>Bacillati</taxon>
        <taxon>Bacillota</taxon>
        <taxon>Clostridia</taxon>
        <taxon>Eubacteriales</taxon>
        <taxon>Oscillospiraceae</taxon>
        <taxon>Faecalibacterium</taxon>
    </lineage>
</organism>
<dbReference type="PANTHER" id="PTHR46401">
    <property type="entry name" value="GLYCOSYLTRANSFERASE WBBK-RELATED"/>
    <property type="match status" value="1"/>
</dbReference>
<evidence type="ECO:0000259" key="2">
    <source>
        <dbReference type="Pfam" id="PF00534"/>
    </source>
</evidence>
<reference evidence="3 4" key="2">
    <citation type="submission" date="2010-03" db="EMBL/GenBank/DDBJ databases">
        <authorList>
            <person name="Pajon A."/>
        </authorList>
    </citation>
    <scope>NUCLEOTIDE SEQUENCE [LARGE SCALE GENOMIC DNA]</scope>
    <source>
        <strain evidence="3 4">SL3/3</strain>
    </source>
</reference>
<protein>
    <submittedName>
        <fullName evidence="3">Glycosyltransferase</fullName>
    </submittedName>
</protein>
<dbReference type="KEGG" id="fpa:FPR_28620"/>
<feature type="domain" description="Glycosyl transferase family 1" evidence="2">
    <location>
        <begin position="170"/>
        <end position="330"/>
    </location>
</feature>
<evidence type="ECO:0000313" key="3">
    <source>
        <dbReference type="EMBL" id="CBL02960.1"/>
    </source>
</evidence>
<dbReference type="Gene3D" id="3.40.50.2000">
    <property type="entry name" value="Glycogen Phosphorylase B"/>
    <property type="match status" value="2"/>
</dbReference>
<dbReference type="PANTHER" id="PTHR46401:SF2">
    <property type="entry name" value="GLYCOSYLTRANSFERASE WBBK-RELATED"/>
    <property type="match status" value="1"/>
</dbReference>
<dbReference type="HOGENOM" id="CLU_009583_27_5_9"/>
<accession>D4K5V1</accession>
<dbReference type="AlphaFoldDB" id="D4K5V1"/>
<keyword evidence="1 3" id="KW-0808">Transferase</keyword>
<evidence type="ECO:0000256" key="1">
    <source>
        <dbReference type="ARBA" id="ARBA00022679"/>
    </source>
</evidence>
<dbReference type="eggNOG" id="COG0438">
    <property type="taxonomic scope" value="Bacteria"/>
</dbReference>
<dbReference type="SUPFAM" id="SSF53756">
    <property type="entry name" value="UDP-Glycosyltransferase/glycogen phosphorylase"/>
    <property type="match status" value="1"/>
</dbReference>